<dbReference type="PANTHER" id="PTHR24253">
    <property type="entry name" value="TRANSMEMBRANE PROTEASE SERINE"/>
    <property type="match status" value="1"/>
</dbReference>
<dbReference type="CDD" id="cd00190">
    <property type="entry name" value="Tryp_SPc"/>
    <property type="match status" value="1"/>
</dbReference>
<dbReference type="AlphaFoldDB" id="L5MFC7"/>
<keyword evidence="9" id="KW-1185">Reference proteome</keyword>
<dbReference type="SUPFAM" id="SSF50494">
    <property type="entry name" value="Trypsin-like serine proteases"/>
    <property type="match status" value="1"/>
</dbReference>
<dbReference type="Pfam" id="PF00089">
    <property type="entry name" value="Trypsin"/>
    <property type="match status" value="1"/>
</dbReference>
<evidence type="ECO:0000313" key="9">
    <source>
        <dbReference type="Proteomes" id="UP000010556"/>
    </source>
</evidence>
<dbReference type="PROSITE" id="PS00134">
    <property type="entry name" value="TRYPSIN_HIS"/>
    <property type="match status" value="1"/>
</dbReference>
<evidence type="ECO:0000313" key="8">
    <source>
        <dbReference type="EMBL" id="ELK37329.1"/>
    </source>
</evidence>
<dbReference type="Gene3D" id="2.40.10.10">
    <property type="entry name" value="Trypsin-like serine proteases"/>
    <property type="match status" value="2"/>
</dbReference>
<dbReference type="PANTHER" id="PTHR24253:SF144">
    <property type="entry name" value="CHYMOTRYPSIN-LIKE PROTEASE CTRL-1-RELATED"/>
    <property type="match status" value="1"/>
</dbReference>
<dbReference type="PRINTS" id="PR00722">
    <property type="entry name" value="CHYMOTRYPSIN"/>
</dbReference>
<dbReference type="InterPro" id="IPR043504">
    <property type="entry name" value="Peptidase_S1_PA_chymotrypsin"/>
</dbReference>
<evidence type="ECO:0000259" key="7">
    <source>
        <dbReference type="PROSITE" id="PS50240"/>
    </source>
</evidence>
<feature type="domain" description="Peptidase S1" evidence="7">
    <location>
        <begin position="14"/>
        <end position="264"/>
    </location>
</feature>
<dbReference type="InterPro" id="IPR001254">
    <property type="entry name" value="Trypsin_dom"/>
</dbReference>
<dbReference type="SMART" id="SM00020">
    <property type="entry name" value="Tryp_SPc"/>
    <property type="match status" value="1"/>
</dbReference>
<dbReference type="FunFam" id="2.40.10.10:FF:000004">
    <property type="entry name" value="Tryptase gamma 1"/>
    <property type="match status" value="1"/>
</dbReference>
<dbReference type="GO" id="GO:0006508">
    <property type="term" value="P:proteolysis"/>
    <property type="evidence" value="ECO:0007669"/>
    <property type="project" value="UniProtKB-KW"/>
</dbReference>
<dbReference type="EMBL" id="KB100563">
    <property type="protein sequence ID" value="ELK37329.1"/>
    <property type="molecule type" value="Genomic_DNA"/>
</dbReference>
<evidence type="ECO:0000256" key="2">
    <source>
        <dbReference type="ARBA" id="ARBA00022729"/>
    </source>
</evidence>
<keyword evidence="4" id="KW-0720">Serine protease</keyword>
<dbReference type="InterPro" id="IPR009003">
    <property type="entry name" value="Peptidase_S1_PA"/>
</dbReference>
<dbReference type="InterPro" id="IPR018114">
    <property type="entry name" value="TRYPSIN_HIS"/>
</dbReference>
<evidence type="ECO:0000256" key="1">
    <source>
        <dbReference type="ARBA" id="ARBA00022670"/>
    </source>
</evidence>
<evidence type="ECO:0000256" key="3">
    <source>
        <dbReference type="ARBA" id="ARBA00022801"/>
    </source>
</evidence>
<keyword evidence="2" id="KW-0732">Signal</keyword>
<keyword evidence="6" id="KW-0325">Glycoprotein</keyword>
<keyword evidence="1" id="KW-0645">Protease</keyword>
<evidence type="ECO:0000256" key="6">
    <source>
        <dbReference type="ARBA" id="ARBA00023180"/>
    </source>
</evidence>
<keyword evidence="3" id="KW-0378">Hydrolase</keyword>
<name>L5MFC7_MYODS</name>
<proteinExistence type="predicted"/>
<sequence>ASPDPSPGTELVGIVGGHDAAVGAWPWQVGLWFWNQTSSQWSLYCGGSLIHSQWVLTAAHCIPGTNPVTRHFKVQLGQLRPSYSDSVQVARIIRHPKYRLEKGVFGGADVALLKLEAPVQPSNLVSWIRLPPASLSFPPGTRCWVTGWGDIAFHAPLPPPYQLQEMMVPIVGNRVCNQCYQNSSTNTGQIIKDDMLCAGSEGQDSCQGGTEVVGTEEVGMEEVGSEVVGTDEVGMEVVGTEVVGTEVATEDVGTEVVWTEEVGTKVVGTEEVGTEEVGTEVLGTDA</sequence>
<gene>
    <name evidence="8" type="ORF">MDA_GLEAN10001093</name>
</gene>
<dbReference type="InterPro" id="IPR001314">
    <property type="entry name" value="Peptidase_S1A"/>
</dbReference>
<organism evidence="8 9">
    <name type="scientific">Myotis davidii</name>
    <name type="common">David's myotis</name>
    <dbReference type="NCBI Taxonomy" id="225400"/>
    <lineage>
        <taxon>Eukaryota</taxon>
        <taxon>Metazoa</taxon>
        <taxon>Chordata</taxon>
        <taxon>Craniata</taxon>
        <taxon>Vertebrata</taxon>
        <taxon>Euteleostomi</taxon>
        <taxon>Mammalia</taxon>
        <taxon>Eutheria</taxon>
        <taxon>Laurasiatheria</taxon>
        <taxon>Chiroptera</taxon>
        <taxon>Yangochiroptera</taxon>
        <taxon>Vespertilionidae</taxon>
        <taxon>Myotis</taxon>
    </lineage>
</organism>
<accession>L5MFC7</accession>
<reference evidence="9" key="1">
    <citation type="journal article" date="2013" name="Science">
        <title>Comparative analysis of bat genomes provides insight into the evolution of flight and immunity.</title>
        <authorList>
            <person name="Zhang G."/>
            <person name="Cowled C."/>
            <person name="Shi Z."/>
            <person name="Huang Z."/>
            <person name="Bishop-Lilly K.A."/>
            <person name="Fang X."/>
            <person name="Wynne J.W."/>
            <person name="Xiong Z."/>
            <person name="Baker M.L."/>
            <person name="Zhao W."/>
            <person name="Tachedjian M."/>
            <person name="Zhu Y."/>
            <person name="Zhou P."/>
            <person name="Jiang X."/>
            <person name="Ng J."/>
            <person name="Yang L."/>
            <person name="Wu L."/>
            <person name="Xiao J."/>
            <person name="Feng Y."/>
            <person name="Chen Y."/>
            <person name="Sun X."/>
            <person name="Zhang Y."/>
            <person name="Marsh G.A."/>
            <person name="Crameri G."/>
            <person name="Broder C.C."/>
            <person name="Frey K.G."/>
            <person name="Wang L.F."/>
            <person name="Wang J."/>
        </authorList>
    </citation>
    <scope>NUCLEOTIDE SEQUENCE [LARGE SCALE GENOMIC DNA]</scope>
</reference>
<keyword evidence="5" id="KW-1015">Disulfide bond</keyword>
<evidence type="ECO:0000256" key="4">
    <source>
        <dbReference type="ARBA" id="ARBA00022825"/>
    </source>
</evidence>
<evidence type="ECO:0000256" key="5">
    <source>
        <dbReference type="ARBA" id="ARBA00023157"/>
    </source>
</evidence>
<feature type="non-terminal residue" evidence="8">
    <location>
        <position position="1"/>
    </location>
</feature>
<protein>
    <submittedName>
        <fullName evidence="8">Mastin</fullName>
    </submittedName>
</protein>
<dbReference type="GO" id="GO:0004252">
    <property type="term" value="F:serine-type endopeptidase activity"/>
    <property type="evidence" value="ECO:0007669"/>
    <property type="project" value="InterPro"/>
</dbReference>
<dbReference type="Proteomes" id="UP000010556">
    <property type="component" value="Unassembled WGS sequence"/>
</dbReference>
<dbReference type="PROSITE" id="PS50240">
    <property type="entry name" value="TRYPSIN_DOM"/>
    <property type="match status" value="1"/>
</dbReference>